<sequence length="240" mass="26363">MTIHKHISTYILRVSVSILLFYIGIAVQAQPKKLPFKAKSDSVAFFNGVTLSVDLIGIGQNLLSNEGQYEASLRANLKDKYFPIIELGYGKSDSKGDETKILYSTKAPYGRIGIDFNVMKNKHDIYRVFVGGRYGFSSFKYNIEAPGVVDPVFGGIAPFGANNINGSYHWVEAVFGLDAHIVGPLRAGWSVRYKNRLAKKVGPIGEPYYVPGYGKGGSSTFGGTFYVAIELLNKTKKGKK</sequence>
<dbReference type="InterPro" id="IPR046111">
    <property type="entry name" value="DUF6048"/>
</dbReference>
<dbReference type="Proteomes" id="UP000788426">
    <property type="component" value="Unassembled WGS sequence"/>
</dbReference>
<name>A0ABS6YB95_9BACT</name>
<keyword evidence="2" id="KW-1185">Reference proteome</keyword>
<dbReference type="RefSeq" id="WP_219479933.1">
    <property type="nucleotide sequence ID" value="NZ_JAHXCT010000002.1"/>
</dbReference>
<gene>
    <name evidence="1" type="ORF">KZO38_03525</name>
</gene>
<accession>A0ABS6YB95</accession>
<proteinExistence type="predicted"/>
<evidence type="ECO:0000313" key="1">
    <source>
        <dbReference type="EMBL" id="MBW4768831.1"/>
    </source>
</evidence>
<organism evidence="1 2">
    <name type="scientific">Hoylesella nanceiensis</name>
    <dbReference type="NCBI Taxonomy" id="425941"/>
    <lineage>
        <taxon>Bacteria</taxon>
        <taxon>Pseudomonadati</taxon>
        <taxon>Bacteroidota</taxon>
        <taxon>Bacteroidia</taxon>
        <taxon>Bacteroidales</taxon>
        <taxon>Prevotellaceae</taxon>
        <taxon>Hoylesella</taxon>
    </lineage>
</organism>
<dbReference type="EMBL" id="JAHXCT010000002">
    <property type="protein sequence ID" value="MBW4768831.1"/>
    <property type="molecule type" value="Genomic_DNA"/>
</dbReference>
<protein>
    <recommendedName>
        <fullName evidence="3">Outer membrane protein beta-barrel domain-containing protein</fullName>
    </recommendedName>
</protein>
<evidence type="ECO:0008006" key="3">
    <source>
        <dbReference type="Google" id="ProtNLM"/>
    </source>
</evidence>
<dbReference type="Pfam" id="PF19515">
    <property type="entry name" value="DUF6048"/>
    <property type="match status" value="1"/>
</dbReference>
<reference evidence="1 2" key="1">
    <citation type="submission" date="2021-07" db="EMBL/GenBank/DDBJ databases">
        <title>Genomic diversity and antimicrobial resistance of Prevotella spp. isolated from chronic lung disease airways.</title>
        <authorList>
            <person name="Webb K.A."/>
            <person name="Olagoke O.S."/>
            <person name="Baird T."/>
            <person name="Neill J."/>
            <person name="Pham A."/>
            <person name="Wells T.J."/>
            <person name="Ramsay K.A."/>
            <person name="Bell S.C."/>
            <person name="Sarovich D.S."/>
            <person name="Price E.P."/>
        </authorList>
    </citation>
    <scope>NUCLEOTIDE SEQUENCE [LARGE SCALE GENOMIC DNA]</scope>
    <source>
        <strain evidence="1 2">SCHI0011.S.12</strain>
    </source>
</reference>
<evidence type="ECO:0000313" key="2">
    <source>
        <dbReference type="Proteomes" id="UP000788426"/>
    </source>
</evidence>
<comment type="caution">
    <text evidence="1">The sequence shown here is derived from an EMBL/GenBank/DDBJ whole genome shotgun (WGS) entry which is preliminary data.</text>
</comment>